<name>A0A916VJ89_9GAMM</name>
<reference evidence="1" key="1">
    <citation type="journal article" date="2014" name="Int. J. Syst. Evol. Microbiol.">
        <title>Complete genome sequence of Corynebacterium casei LMG S-19264T (=DSM 44701T), isolated from a smear-ripened cheese.</title>
        <authorList>
            <consortium name="US DOE Joint Genome Institute (JGI-PGF)"/>
            <person name="Walter F."/>
            <person name="Albersmeier A."/>
            <person name="Kalinowski J."/>
            <person name="Ruckert C."/>
        </authorList>
    </citation>
    <scope>NUCLEOTIDE SEQUENCE</scope>
    <source>
        <strain evidence="1">CGMCC 1.15425</strain>
    </source>
</reference>
<sequence>MAIAKCNVNRQSRILKHINADGPGIEIGPCHSPVAPKRKGFNVEIIDHLDREGLIKKYSGQRINTDNIEEVDHVWHGQTYVAEYYLNVVRCEGEDAWDSRKAGSLAFSHPPDAGQINYSRAKEAGEWLDVHAWCFVPHAFRLLIQDLYDLGLIQLKELSFHPTVGCEFYMTLSREGEGMPLNRMSALQEMELEITGQSAGKPSNRLKKLIKKGLRVFS</sequence>
<keyword evidence="2" id="KW-1185">Reference proteome</keyword>
<dbReference type="Proteomes" id="UP000627715">
    <property type="component" value="Unassembled WGS sequence"/>
</dbReference>
<proteinExistence type="predicted"/>
<dbReference type="RefSeq" id="WP_068810098.1">
    <property type="nucleotide sequence ID" value="NZ_BMIY01000010.1"/>
</dbReference>
<dbReference type="EMBL" id="BMIY01000010">
    <property type="protein sequence ID" value="GFZ80029.1"/>
    <property type="molecule type" value="Genomic_DNA"/>
</dbReference>
<reference evidence="1" key="2">
    <citation type="submission" date="2020-09" db="EMBL/GenBank/DDBJ databases">
        <authorList>
            <person name="Sun Q."/>
            <person name="Zhou Y."/>
        </authorList>
    </citation>
    <scope>NUCLEOTIDE SEQUENCE</scope>
    <source>
        <strain evidence="1">CGMCC 1.15425</strain>
    </source>
</reference>
<protein>
    <submittedName>
        <fullName evidence="1">Uncharacterized protein</fullName>
    </submittedName>
</protein>
<accession>A0A916VJ89</accession>
<gene>
    <name evidence="1" type="ORF">GCM10011403_23910</name>
</gene>
<dbReference type="AlphaFoldDB" id="A0A916VJ89"/>
<comment type="caution">
    <text evidence="1">The sequence shown here is derived from an EMBL/GenBank/DDBJ whole genome shotgun (WGS) entry which is preliminary data.</text>
</comment>
<dbReference type="OrthoDB" id="574053at2"/>
<evidence type="ECO:0000313" key="2">
    <source>
        <dbReference type="Proteomes" id="UP000627715"/>
    </source>
</evidence>
<evidence type="ECO:0000313" key="1">
    <source>
        <dbReference type="EMBL" id="GFZ80029.1"/>
    </source>
</evidence>
<organism evidence="1 2">
    <name type="scientific">Pseudohongiella nitratireducens</name>
    <dbReference type="NCBI Taxonomy" id="1768907"/>
    <lineage>
        <taxon>Bacteria</taxon>
        <taxon>Pseudomonadati</taxon>
        <taxon>Pseudomonadota</taxon>
        <taxon>Gammaproteobacteria</taxon>
        <taxon>Pseudomonadales</taxon>
        <taxon>Pseudohongiellaceae</taxon>
        <taxon>Pseudohongiella</taxon>
    </lineage>
</organism>